<organism evidence="1">
    <name type="scientific">marine sediment metagenome</name>
    <dbReference type="NCBI Taxonomy" id="412755"/>
    <lineage>
        <taxon>unclassified sequences</taxon>
        <taxon>metagenomes</taxon>
        <taxon>ecological metagenomes</taxon>
    </lineage>
</organism>
<evidence type="ECO:0000313" key="1">
    <source>
        <dbReference type="EMBL" id="KKK93677.1"/>
    </source>
</evidence>
<evidence type="ECO:0008006" key="2">
    <source>
        <dbReference type="Google" id="ProtNLM"/>
    </source>
</evidence>
<dbReference type="EMBL" id="LAZR01047674">
    <property type="protein sequence ID" value="KKK93677.1"/>
    <property type="molecule type" value="Genomic_DNA"/>
</dbReference>
<reference evidence="1" key="1">
    <citation type="journal article" date="2015" name="Nature">
        <title>Complex archaea that bridge the gap between prokaryotes and eukaryotes.</title>
        <authorList>
            <person name="Spang A."/>
            <person name="Saw J.H."/>
            <person name="Jorgensen S.L."/>
            <person name="Zaremba-Niedzwiedzka K."/>
            <person name="Martijn J."/>
            <person name="Lind A.E."/>
            <person name="van Eijk R."/>
            <person name="Schleper C."/>
            <person name="Guy L."/>
            <person name="Ettema T.J."/>
        </authorList>
    </citation>
    <scope>NUCLEOTIDE SEQUENCE</scope>
</reference>
<dbReference type="CDD" id="cd00085">
    <property type="entry name" value="HNHc"/>
    <property type="match status" value="1"/>
</dbReference>
<protein>
    <recommendedName>
        <fullName evidence="2">HNH nuclease domain-containing protein</fullName>
    </recommendedName>
</protein>
<accession>A0A0F8ZIN4</accession>
<feature type="non-terminal residue" evidence="1">
    <location>
        <position position="277"/>
    </location>
</feature>
<proteinExistence type="predicted"/>
<sequence length="277" mass="31955">MARKEFSRDIAERALIRCRRHCCVCSKFCGTKIVIHHIEGHSDNTEDNAIPVCFDCHADIKNNNDSHPLGRKYQPSELRKLREATFRKYSNDIQIPTSHSQSDYGKGFHEGMILSQKRIDSQLVWNLISRHGDFAIEILVMFGDDDDCSMMDETLYDDSVSTGTSVSQNDGHRRAWDVGLDLGLWNVDPEREVLFLTKRGKFFRDMAHSTPELRARYQDLEEFWRISYRDRPKDKPGARPADFDFAPGWIGWLLVMQYSPVSLKGFTDLFVLLSVGD</sequence>
<dbReference type="AlphaFoldDB" id="A0A0F8ZIN4"/>
<dbReference type="InterPro" id="IPR003615">
    <property type="entry name" value="HNH_nuc"/>
</dbReference>
<comment type="caution">
    <text evidence="1">The sequence shown here is derived from an EMBL/GenBank/DDBJ whole genome shotgun (WGS) entry which is preliminary data.</text>
</comment>
<name>A0A0F8ZIN4_9ZZZZ</name>
<gene>
    <name evidence="1" type="ORF">LCGC14_2690480</name>
</gene>